<keyword evidence="2" id="KW-0624">Polysaccharide degradation</keyword>
<proteinExistence type="predicted"/>
<dbReference type="EC" id="3.2.1.8" evidence="5"/>
<dbReference type="GO" id="GO:0031176">
    <property type="term" value="F:endo-1,4-beta-xylanase activity"/>
    <property type="evidence" value="ECO:0007669"/>
    <property type="project" value="UniProtKB-EC"/>
</dbReference>
<dbReference type="Gene3D" id="2.60.40.290">
    <property type="match status" value="1"/>
</dbReference>
<dbReference type="InterPro" id="IPR008965">
    <property type="entry name" value="CBM2/CBM3_carb-bd_dom_sf"/>
</dbReference>
<dbReference type="Proteomes" id="UP000663908">
    <property type="component" value="Chromosome"/>
</dbReference>
<keyword evidence="6" id="KW-1185">Reference proteome</keyword>
<evidence type="ECO:0000256" key="1">
    <source>
        <dbReference type="ARBA" id="ARBA00022729"/>
    </source>
</evidence>
<keyword evidence="1" id="KW-0732">Signal</keyword>
<evidence type="ECO:0000259" key="4">
    <source>
        <dbReference type="PROSITE" id="PS51173"/>
    </source>
</evidence>
<keyword evidence="5" id="KW-0326">Glycosidase</keyword>
<feature type="region of interest" description="Disordered" evidence="3">
    <location>
        <begin position="43"/>
        <end position="77"/>
    </location>
</feature>
<dbReference type="InterPro" id="IPR012291">
    <property type="entry name" value="CBM2_carb-bd_dom_sf"/>
</dbReference>
<evidence type="ECO:0000313" key="5">
    <source>
        <dbReference type="EMBL" id="QTE01613.1"/>
    </source>
</evidence>
<feature type="compositionally biased region" description="Polar residues" evidence="3">
    <location>
        <begin position="50"/>
        <end position="59"/>
    </location>
</feature>
<organism evidence="5 6">
    <name type="scientific">Streptomyces cyanogenus</name>
    <dbReference type="NCBI Taxonomy" id="80860"/>
    <lineage>
        <taxon>Bacteria</taxon>
        <taxon>Bacillati</taxon>
        <taxon>Actinomycetota</taxon>
        <taxon>Actinomycetes</taxon>
        <taxon>Kitasatosporales</taxon>
        <taxon>Streptomycetaceae</taxon>
        <taxon>Streptomyces</taxon>
    </lineage>
</organism>
<protein>
    <submittedName>
        <fullName evidence="5">Endo-1,4-beta-xylanase A</fullName>
        <ecNumber evidence="5">3.2.1.8</ecNumber>
    </submittedName>
</protein>
<keyword evidence="5" id="KW-0378">Hydrolase</keyword>
<evidence type="ECO:0000313" key="6">
    <source>
        <dbReference type="Proteomes" id="UP000663908"/>
    </source>
</evidence>
<evidence type="ECO:0000256" key="3">
    <source>
        <dbReference type="SAM" id="MobiDB-lite"/>
    </source>
</evidence>
<accession>A0ABX7TXV4</accession>
<keyword evidence="2" id="KW-0119">Carbohydrate metabolism</keyword>
<dbReference type="SUPFAM" id="SSF49384">
    <property type="entry name" value="Carbohydrate-binding domain"/>
    <property type="match status" value="1"/>
</dbReference>
<name>A0ABX7TXV4_STRCY</name>
<dbReference type="InterPro" id="IPR001919">
    <property type="entry name" value="CBD2"/>
</dbReference>
<sequence>MVADSGDVPMPGWTVDWSLPAGQKVADLWNGTAAYAGRDVMVHNAGGNGSSSPGWSTRSAAPPGEGDSVTTLPCRVG</sequence>
<feature type="domain" description="CBM2" evidence="4">
    <location>
        <begin position="1"/>
        <end position="77"/>
    </location>
</feature>
<dbReference type="PROSITE" id="PS51173">
    <property type="entry name" value="CBM2"/>
    <property type="match status" value="1"/>
</dbReference>
<dbReference type="Pfam" id="PF00553">
    <property type="entry name" value="CBM_2"/>
    <property type="match status" value="1"/>
</dbReference>
<reference evidence="5 6" key="1">
    <citation type="submission" date="2021-03" db="EMBL/GenBank/DDBJ databases">
        <title>Complete genome sequence of Streptomyces cyanogenus S136, producer of anticancer angucycline landomycin A.</title>
        <authorList>
            <person name="Hrab P."/>
            <person name="Ruckert C."/>
            <person name="Busche T."/>
            <person name="Ostash I."/>
            <person name="Kalinowski J."/>
            <person name="Fedorenko V."/>
            <person name="Yushchuk O."/>
            <person name="Ostash B."/>
        </authorList>
    </citation>
    <scope>NUCLEOTIDE SEQUENCE [LARGE SCALE GENOMIC DNA]</scope>
    <source>
        <strain evidence="5 6">S136</strain>
    </source>
</reference>
<evidence type="ECO:0000256" key="2">
    <source>
        <dbReference type="ARBA" id="ARBA00023326"/>
    </source>
</evidence>
<dbReference type="EMBL" id="CP071839">
    <property type="protein sequence ID" value="QTE01613.1"/>
    <property type="molecule type" value="Genomic_DNA"/>
</dbReference>
<gene>
    <name evidence="5" type="primary">xynAS3</name>
    <name evidence="5" type="ORF">S1361_30065</name>
</gene>